<accession>A0A438MVM5</accession>
<dbReference type="Gene3D" id="3.40.50.12780">
    <property type="entry name" value="N-terminal domain of ligase-like"/>
    <property type="match status" value="1"/>
</dbReference>
<organism evidence="1 2">
    <name type="scientific">Exophiala mesophila</name>
    <name type="common">Black yeast-like fungus</name>
    <dbReference type="NCBI Taxonomy" id="212818"/>
    <lineage>
        <taxon>Eukaryota</taxon>
        <taxon>Fungi</taxon>
        <taxon>Dikarya</taxon>
        <taxon>Ascomycota</taxon>
        <taxon>Pezizomycotina</taxon>
        <taxon>Eurotiomycetes</taxon>
        <taxon>Chaetothyriomycetidae</taxon>
        <taxon>Chaetothyriales</taxon>
        <taxon>Herpotrichiellaceae</taxon>
        <taxon>Exophiala</taxon>
    </lineage>
</organism>
<dbReference type="InterPro" id="IPR045851">
    <property type="entry name" value="AMP-bd_C_sf"/>
</dbReference>
<dbReference type="VEuPathDB" id="FungiDB:PV10_04163"/>
<gene>
    <name evidence="1" type="ORF">B0A52_07740</name>
</gene>
<dbReference type="SUPFAM" id="SSF56801">
    <property type="entry name" value="Acetyl-CoA synthetase-like"/>
    <property type="match status" value="1"/>
</dbReference>
<dbReference type="Gene3D" id="3.30.300.30">
    <property type="match status" value="1"/>
</dbReference>
<sequence length="286" mass="31378">MYALKLIISTGSVLTEQQYYYIYDNFGPIQLSSIAGGTDIAGAFVGGAPNLPVYAGWCQARTLGMRVQIYSDEGDAIESTGEPGELVCTAPFPSQPAYFWGDTSGQKYRSAYYEKFPGIWHQGDYIRLDPATQGVQFLGRSDGVLNPSGVRFGSAEIYNCVGVFSEIEDSLCVGQRRSDDIDEQVLLFVKMKTGHSLDGKLKSAIESRIRKDLSSRHVPKSIFETPEIPMTVNGKKTELPVKKIVSGQKTIASSTIMNPGSLKWYEQFVELDVKGATKAPRASDNL</sequence>
<evidence type="ECO:0000313" key="2">
    <source>
        <dbReference type="Proteomes" id="UP000288859"/>
    </source>
</evidence>
<proteinExistence type="predicted"/>
<name>A0A438MVM5_EXOME</name>
<reference evidence="1 2" key="1">
    <citation type="submission" date="2017-03" db="EMBL/GenBank/DDBJ databases">
        <title>Genomes of endolithic fungi from Antarctica.</title>
        <authorList>
            <person name="Coleine C."/>
            <person name="Masonjones S."/>
            <person name="Stajich J.E."/>
        </authorList>
    </citation>
    <scope>NUCLEOTIDE SEQUENCE [LARGE SCALE GENOMIC DNA]</scope>
    <source>
        <strain evidence="1 2">CCFEE 6314</strain>
    </source>
</reference>
<dbReference type="GO" id="GO:0030729">
    <property type="term" value="F:acetoacetate-CoA ligase activity"/>
    <property type="evidence" value="ECO:0007669"/>
    <property type="project" value="TreeGrafter"/>
</dbReference>
<dbReference type="PANTHER" id="PTHR42921:SF4">
    <property type="entry name" value="ACETOACETYL-COA SYNTHASE (AFU_ORTHOLOGUE AFUA_8G04770)"/>
    <property type="match status" value="1"/>
</dbReference>
<evidence type="ECO:0000313" key="1">
    <source>
        <dbReference type="EMBL" id="RVX67812.1"/>
    </source>
</evidence>
<comment type="caution">
    <text evidence="1">The sequence shown here is derived from an EMBL/GenBank/DDBJ whole genome shotgun (WGS) entry which is preliminary data.</text>
</comment>
<dbReference type="AlphaFoldDB" id="A0A438MVM5"/>
<dbReference type="EMBL" id="NAJM01000044">
    <property type="protein sequence ID" value="RVX67812.1"/>
    <property type="molecule type" value="Genomic_DNA"/>
</dbReference>
<protein>
    <recommendedName>
        <fullName evidence="3">AMP-dependent synthetase/ligase domain-containing protein</fullName>
    </recommendedName>
</protein>
<evidence type="ECO:0008006" key="3">
    <source>
        <dbReference type="Google" id="ProtNLM"/>
    </source>
</evidence>
<dbReference type="PANTHER" id="PTHR42921">
    <property type="entry name" value="ACETOACETYL-COA SYNTHETASE"/>
    <property type="match status" value="1"/>
</dbReference>
<dbReference type="OrthoDB" id="4115147at2759"/>
<dbReference type="Proteomes" id="UP000288859">
    <property type="component" value="Unassembled WGS sequence"/>
</dbReference>
<dbReference type="InterPro" id="IPR042099">
    <property type="entry name" value="ANL_N_sf"/>
</dbReference>